<dbReference type="PANTHER" id="PTHR43767:SF1">
    <property type="entry name" value="NONRIBOSOMAL PEPTIDE SYNTHASE PES1 (EUROFUNG)-RELATED"/>
    <property type="match status" value="1"/>
</dbReference>
<sequence length="507" mass="54835">MSQHLGDLLASRAALTPDHVAAIGDQQRYCFRELDTRVSQWAGYLHQQGLKPGDRIAILCKNSEQVATALFGASRAGVVVALLNWRLQPQELAYILNDCGADTLVYDREFADTVTALAPQVGLSRQLVVDRQRGDDDFEQALASACGELPGHDPDPDQVAVLMYTSGTTGRPKGVMLTHRNLYAAAENCCFTIGWPFQARYLTVTPMFHIAGLMPVFANVLTGSATVYLADFHPVTVWEILEQERITHFLAVPQMLEMMLQAPGIGERDLSSLRFAVSGASAVPAALIARYTELGISIYQVYGATEVAGSASFWMPAMGMDVVASVGRGVMAGGLKIVDPDTGAARPAGQVGEICFGGPQVFAGYWNNPDASRAAIVDGYYHTGDLGYLDDRGFLYVVDRLKDMIISGGENIYPAELEAVLIQHPEIVEVAVVGRADERWGEVPVAFVVRLPGSQLDEAAVIEHCRSQLAAFKSVKAVVFADALPRNASSKLLKHQLKARLETAEPA</sequence>
<feature type="domain" description="AMP-dependent synthetase/ligase" evidence="1">
    <location>
        <begin position="11"/>
        <end position="366"/>
    </location>
</feature>
<dbReference type="Gene3D" id="3.40.50.12780">
    <property type="entry name" value="N-terminal domain of ligase-like"/>
    <property type="match status" value="1"/>
</dbReference>
<dbReference type="PANTHER" id="PTHR43767">
    <property type="entry name" value="LONG-CHAIN-FATTY-ACID--COA LIGASE"/>
    <property type="match status" value="1"/>
</dbReference>
<evidence type="ECO:0000313" key="3">
    <source>
        <dbReference type="EMBL" id="MDV2078319.1"/>
    </source>
</evidence>
<organism evidence="3 4">
    <name type="scientific">Marinobacter xestospongiae</name>
    <dbReference type="NCBI Taxonomy" id="994319"/>
    <lineage>
        <taxon>Bacteria</taxon>
        <taxon>Pseudomonadati</taxon>
        <taxon>Pseudomonadota</taxon>
        <taxon>Gammaproteobacteria</taxon>
        <taxon>Pseudomonadales</taxon>
        <taxon>Marinobacteraceae</taxon>
        <taxon>Marinobacter</taxon>
    </lineage>
</organism>
<dbReference type="EC" id="6.2.1.3" evidence="3"/>
<dbReference type="Proteomes" id="UP001269819">
    <property type="component" value="Unassembled WGS sequence"/>
</dbReference>
<dbReference type="Gene3D" id="3.30.300.30">
    <property type="match status" value="1"/>
</dbReference>
<comment type="caution">
    <text evidence="3">The sequence shown here is derived from an EMBL/GenBank/DDBJ whole genome shotgun (WGS) entry which is preliminary data.</text>
</comment>
<dbReference type="InterPro" id="IPR045851">
    <property type="entry name" value="AMP-bd_C_sf"/>
</dbReference>
<accession>A0ABU3VVM5</accession>
<dbReference type="NCBIfam" id="NF004837">
    <property type="entry name" value="PRK06187.1"/>
    <property type="match status" value="1"/>
</dbReference>
<evidence type="ECO:0000313" key="4">
    <source>
        <dbReference type="Proteomes" id="UP001269819"/>
    </source>
</evidence>
<name>A0ABU3VVM5_9GAMM</name>
<keyword evidence="4" id="KW-1185">Reference proteome</keyword>
<dbReference type="PROSITE" id="PS00455">
    <property type="entry name" value="AMP_BINDING"/>
    <property type="match status" value="1"/>
</dbReference>
<dbReference type="InterPro" id="IPR000873">
    <property type="entry name" value="AMP-dep_synth/lig_dom"/>
</dbReference>
<dbReference type="RefSeq" id="WP_316973109.1">
    <property type="nucleotide sequence ID" value="NZ_JAWIIJ010000003.1"/>
</dbReference>
<proteinExistence type="predicted"/>
<dbReference type="InterPro" id="IPR025110">
    <property type="entry name" value="AMP-bd_C"/>
</dbReference>
<reference evidence="3 4" key="1">
    <citation type="submission" date="2023-10" db="EMBL/GenBank/DDBJ databases">
        <title>Characteristics and mechanism of a salt-tolerant marine origin heterotrophic nitrifying- aerobic denitrifying bacteria Marinobacter xestospongiae HN1.</title>
        <authorList>
            <person name="Qi R."/>
        </authorList>
    </citation>
    <scope>NUCLEOTIDE SEQUENCE [LARGE SCALE GENOMIC DNA]</scope>
    <source>
        <strain evidence="3 4">HN1</strain>
    </source>
</reference>
<dbReference type="Pfam" id="PF13193">
    <property type="entry name" value="AMP-binding_C"/>
    <property type="match status" value="1"/>
</dbReference>
<evidence type="ECO:0000259" key="1">
    <source>
        <dbReference type="Pfam" id="PF00501"/>
    </source>
</evidence>
<feature type="domain" description="AMP-binding enzyme C-terminal" evidence="2">
    <location>
        <begin position="416"/>
        <end position="491"/>
    </location>
</feature>
<dbReference type="Pfam" id="PF00501">
    <property type="entry name" value="AMP-binding"/>
    <property type="match status" value="1"/>
</dbReference>
<evidence type="ECO:0000259" key="2">
    <source>
        <dbReference type="Pfam" id="PF13193"/>
    </source>
</evidence>
<keyword evidence="3" id="KW-0436">Ligase</keyword>
<dbReference type="InterPro" id="IPR020845">
    <property type="entry name" value="AMP-binding_CS"/>
</dbReference>
<dbReference type="EMBL" id="JAWIIJ010000003">
    <property type="protein sequence ID" value="MDV2078319.1"/>
    <property type="molecule type" value="Genomic_DNA"/>
</dbReference>
<dbReference type="InterPro" id="IPR050237">
    <property type="entry name" value="ATP-dep_AMP-bd_enzyme"/>
</dbReference>
<gene>
    <name evidence="3" type="ORF">RYS15_06465</name>
</gene>
<protein>
    <submittedName>
        <fullName evidence="3">Long-chain-fatty-acid--CoA ligase</fullName>
        <ecNumber evidence="3">6.2.1.3</ecNumber>
    </submittedName>
</protein>
<dbReference type="GO" id="GO:0004467">
    <property type="term" value="F:long-chain fatty acid-CoA ligase activity"/>
    <property type="evidence" value="ECO:0007669"/>
    <property type="project" value="UniProtKB-EC"/>
</dbReference>
<dbReference type="SUPFAM" id="SSF56801">
    <property type="entry name" value="Acetyl-CoA synthetase-like"/>
    <property type="match status" value="1"/>
</dbReference>
<dbReference type="InterPro" id="IPR042099">
    <property type="entry name" value="ANL_N_sf"/>
</dbReference>